<evidence type="ECO:0000313" key="2">
    <source>
        <dbReference type="EMBL" id="CAE7266227.1"/>
    </source>
</evidence>
<feature type="region of interest" description="Disordered" evidence="1">
    <location>
        <begin position="116"/>
        <end position="141"/>
    </location>
</feature>
<comment type="caution">
    <text evidence="2">The sequence shown here is derived from an EMBL/GenBank/DDBJ whole genome shotgun (WGS) entry which is preliminary data.</text>
</comment>
<feature type="region of interest" description="Disordered" evidence="1">
    <location>
        <begin position="207"/>
        <end position="280"/>
    </location>
</feature>
<feature type="compositionally biased region" description="Acidic residues" evidence="1">
    <location>
        <begin position="236"/>
        <end position="266"/>
    </location>
</feature>
<gene>
    <name evidence="2" type="ORF">SNEC2469_LOCUS6265</name>
</gene>
<feature type="non-terminal residue" evidence="2">
    <location>
        <position position="280"/>
    </location>
</feature>
<evidence type="ECO:0000256" key="1">
    <source>
        <dbReference type="SAM" id="MobiDB-lite"/>
    </source>
</evidence>
<keyword evidence="3" id="KW-1185">Reference proteome</keyword>
<dbReference type="OrthoDB" id="446955at2759"/>
<sequence>VQKLSAEQIDQILAMTEPGQLDLVLRFNFLKAFIVHKDMNDVEVEAFYIDKTNPEMRIYTVFRDMKDSSAHKKEIGSKISAVSKVPANKAARASFAEALEGKLNAFGSSDSLGEAMEKGMGKGGKGKSSFAKGKGKGKTKTKADIKHMGEVNKVCYQILNECNTMLFSSETLSQARDYLDSHAQLLKEYATDVNHADGVFVTHERRKAAEKRKMEKEQEKELKKQKTEATITTQPEAEDWPEEEEEAQADEDGEEWAEDEENDEGNEGWNVEPPQKRARA</sequence>
<evidence type="ECO:0000313" key="3">
    <source>
        <dbReference type="Proteomes" id="UP000601435"/>
    </source>
</evidence>
<dbReference type="Proteomes" id="UP000601435">
    <property type="component" value="Unassembled WGS sequence"/>
</dbReference>
<name>A0A812MY21_9DINO</name>
<reference evidence="2" key="1">
    <citation type="submission" date="2021-02" db="EMBL/GenBank/DDBJ databases">
        <authorList>
            <person name="Dougan E. K."/>
            <person name="Rhodes N."/>
            <person name="Thang M."/>
            <person name="Chan C."/>
        </authorList>
    </citation>
    <scope>NUCLEOTIDE SEQUENCE</scope>
</reference>
<dbReference type="AlphaFoldDB" id="A0A812MY21"/>
<proteinExistence type="predicted"/>
<dbReference type="EMBL" id="CAJNJA010011082">
    <property type="protein sequence ID" value="CAE7266227.1"/>
    <property type="molecule type" value="Genomic_DNA"/>
</dbReference>
<organism evidence="2 3">
    <name type="scientific">Symbiodinium necroappetens</name>
    <dbReference type="NCBI Taxonomy" id="1628268"/>
    <lineage>
        <taxon>Eukaryota</taxon>
        <taxon>Sar</taxon>
        <taxon>Alveolata</taxon>
        <taxon>Dinophyceae</taxon>
        <taxon>Suessiales</taxon>
        <taxon>Symbiodiniaceae</taxon>
        <taxon>Symbiodinium</taxon>
    </lineage>
</organism>
<feature type="compositionally biased region" description="Basic and acidic residues" evidence="1">
    <location>
        <begin position="211"/>
        <end position="227"/>
    </location>
</feature>
<protein>
    <submittedName>
        <fullName evidence="2">Uncharacterized protein</fullName>
    </submittedName>
</protein>
<accession>A0A812MY21</accession>